<evidence type="ECO:0000256" key="2">
    <source>
        <dbReference type="SAM" id="Phobius"/>
    </source>
</evidence>
<feature type="region of interest" description="Disordered" evidence="1">
    <location>
        <begin position="225"/>
        <end position="245"/>
    </location>
</feature>
<comment type="caution">
    <text evidence="3">The sequence shown here is derived from an EMBL/GenBank/DDBJ whole genome shotgun (WGS) entry which is preliminary data.</text>
</comment>
<proteinExistence type="predicted"/>
<reference evidence="3 4" key="1">
    <citation type="submission" date="2019-12" db="EMBL/GenBank/DDBJ databases">
        <authorList>
            <person name="Floudas D."/>
            <person name="Bentzer J."/>
            <person name="Ahren D."/>
            <person name="Johansson T."/>
            <person name="Persson P."/>
            <person name="Tunlid A."/>
        </authorList>
    </citation>
    <scope>NUCLEOTIDE SEQUENCE [LARGE SCALE GENOMIC DNA]</scope>
    <source>
        <strain evidence="3 4">CBS 102.39</strain>
    </source>
</reference>
<gene>
    <name evidence="3" type="ORF">D9613_002225</name>
</gene>
<protein>
    <submittedName>
        <fullName evidence="3">Uncharacterized protein</fullName>
    </submittedName>
</protein>
<keyword evidence="2" id="KW-1133">Transmembrane helix</keyword>
<evidence type="ECO:0000313" key="4">
    <source>
        <dbReference type="Proteomes" id="UP000521872"/>
    </source>
</evidence>
<evidence type="ECO:0000256" key="1">
    <source>
        <dbReference type="SAM" id="MobiDB-lite"/>
    </source>
</evidence>
<sequence>MATKNYMPDDEKLMLLLFHTFRAFHGTVAEASHLLCSAQAALINGTPTMSGVATFLVVFQIWRTFRDPLEQRVYRGRCGCSEKATLIILQIKFPDSLDRRNGLYCTIMGVPFRRWSVPMFSIALLLLMIVFESSIALRYYRARKRIVSSFPLAHRSTSRGLVIRISLFNLYLFVTFGASIVFVTGKAKAWPYMIQAGLPLVAFLLFASQKNILMAWCFWRKPSKERFSGDSAPPQPFNRTRSTETDVDLISPLATSHEQEERGSSTRVITLETSFRTGQRNLKGIEKPGVSIISIE</sequence>
<dbReference type="Proteomes" id="UP000521872">
    <property type="component" value="Unassembled WGS sequence"/>
</dbReference>
<dbReference type="AlphaFoldDB" id="A0A8H4VV60"/>
<evidence type="ECO:0000313" key="3">
    <source>
        <dbReference type="EMBL" id="KAF4623337.1"/>
    </source>
</evidence>
<dbReference type="EMBL" id="JAACJL010000001">
    <property type="protein sequence ID" value="KAF4623337.1"/>
    <property type="molecule type" value="Genomic_DNA"/>
</dbReference>
<keyword evidence="2" id="KW-0472">Membrane</keyword>
<feature type="transmembrane region" description="Helical" evidence="2">
    <location>
        <begin position="119"/>
        <end position="140"/>
    </location>
</feature>
<keyword evidence="4" id="KW-1185">Reference proteome</keyword>
<name>A0A8H4VV60_9AGAR</name>
<keyword evidence="2" id="KW-0812">Transmembrane</keyword>
<feature type="transmembrane region" description="Helical" evidence="2">
    <location>
        <begin position="161"/>
        <end position="183"/>
    </location>
</feature>
<accession>A0A8H4VV60</accession>
<organism evidence="3 4">
    <name type="scientific">Agrocybe pediades</name>
    <dbReference type="NCBI Taxonomy" id="84607"/>
    <lineage>
        <taxon>Eukaryota</taxon>
        <taxon>Fungi</taxon>
        <taxon>Dikarya</taxon>
        <taxon>Basidiomycota</taxon>
        <taxon>Agaricomycotina</taxon>
        <taxon>Agaricomycetes</taxon>
        <taxon>Agaricomycetidae</taxon>
        <taxon>Agaricales</taxon>
        <taxon>Agaricineae</taxon>
        <taxon>Strophariaceae</taxon>
        <taxon>Agrocybe</taxon>
    </lineage>
</organism>